<sequence length="182" mass="19265">MTSIKAVGHPPNSFSEHDTVDEDAFVAAVCRSTSVAVLASAILATPLILKTSTILTYLFVNRALAMSVRTSPFPKIRTVTLCAMDTIDAAAYVVGAKVPVLEPCDGKIQPVVTGAIRDLGLSTPFSFTLSHFTQTLAEMEVVIANGLMTCEQRVEAGEEFDMALQTLQGATRDAAKCATGLV</sequence>
<keyword evidence="1" id="KW-1133">Transmembrane helix</keyword>
<protein>
    <submittedName>
        <fullName evidence="2">Uncharacterized protein</fullName>
    </submittedName>
</protein>
<dbReference type="Proteomes" id="UP001338125">
    <property type="component" value="Unassembled WGS sequence"/>
</dbReference>
<feature type="transmembrane region" description="Helical" evidence="1">
    <location>
        <begin position="35"/>
        <end position="60"/>
    </location>
</feature>
<reference evidence="2 3" key="1">
    <citation type="submission" date="2024-01" db="EMBL/GenBank/DDBJ databases">
        <title>Complete genome of Cladobotryum mycophilum ATHUM6906.</title>
        <authorList>
            <person name="Christinaki A.C."/>
            <person name="Myridakis A.I."/>
            <person name="Kouvelis V.N."/>
        </authorList>
    </citation>
    <scope>NUCLEOTIDE SEQUENCE [LARGE SCALE GENOMIC DNA]</scope>
    <source>
        <strain evidence="2 3">ATHUM6906</strain>
    </source>
</reference>
<proteinExistence type="predicted"/>
<accession>A0ABR0SC05</accession>
<keyword evidence="3" id="KW-1185">Reference proteome</keyword>
<name>A0ABR0SC05_9HYPO</name>
<organism evidence="2 3">
    <name type="scientific">Cladobotryum mycophilum</name>
    <dbReference type="NCBI Taxonomy" id="491253"/>
    <lineage>
        <taxon>Eukaryota</taxon>
        <taxon>Fungi</taxon>
        <taxon>Dikarya</taxon>
        <taxon>Ascomycota</taxon>
        <taxon>Pezizomycotina</taxon>
        <taxon>Sordariomycetes</taxon>
        <taxon>Hypocreomycetidae</taxon>
        <taxon>Hypocreales</taxon>
        <taxon>Hypocreaceae</taxon>
        <taxon>Cladobotryum</taxon>
    </lineage>
</organism>
<evidence type="ECO:0000313" key="2">
    <source>
        <dbReference type="EMBL" id="KAK5989696.1"/>
    </source>
</evidence>
<keyword evidence="1" id="KW-0812">Transmembrane</keyword>
<comment type="caution">
    <text evidence="2">The sequence shown here is derived from an EMBL/GenBank/DDBJ whole genome shotgun (WGS) entry which is preliminary data.</text>
</comment>
<keyword evidence="1" id="KW-0472">Membrane</keyword>
<evidence type="ECO:0000256" key="1">
    <source>
        <dbReference type="SAM" id="Phobius"/>
    </source>
</evidence>
<gene>
    <name evidence="2" type="ORF">PT974_07952</name>
</gene>
<dbReference type="EMBL" id="JAVFKD010000014">
    <property type="protein sequence ID" value="KAK5989696.1"/>
    <property type="molecule type" value="Genomic_DNA"/>
</dbReference>
<evidence type="ECO:0000313" key="3">
    <source>
        <dbReference type="Proteomes" id="UP001338125"/>
    </source>
</evidence>